<dbReference type="EMBL" id="JBFBVU010000015">
    <property type="protein sequence ID" value="MEV8467625.1"/>
    <property type="molecule type" value="Genomic_DNA"/>
</dbReference>
<protein>
    <submittedName>
        <fullName evidence="1">Uncharacterized protein</fullName>
    </submittedName>
</protein>
<keyword evidence="2" id="KW-1185">Reference proteome</keyword>
<reference evidence="1 2" key="1">
    <citation type="submission" date="2024-07" db="EMBL/GenBank/DDBJ databases">
        <authorList>
            <person name="Kang M."/>
        </authorList>
    </citation>
    <scope>NUCLEOTIDE SEQUENCE [LARGE SCALE GENOMIC DNA]</scope>
    <source>
        <strain evidence="1 2">DFM31</strain>
    </source>
</reference>
<sequence>MLVKACPASRFQSIHVGAAAAYVPLSFDPKDACQFDWRPEMAIIDESTTTTLNGAHAIVAGYWTCPE</sequence>
<organism evidence="1 2">
    <name type="scientific">Meridianimarinicoccus marinus</name>
    <dbReference type="NCBI Taxonomy" id="3231483"/>
    <lineage>
        <taxon>Bacteria</taxon>
        <taxon>Pseudomonadati</taxon>
        <taxon>Pseudomonadota</taxon>
        <taxon>Alphaproteobacteria</taxon>
        <taxon>Rhodobacterales</taxon>
        <taxon>Paracoccaceae</taxon>
        <taxon>Meridianimarinicoccus</taxon>
    </lineage>
</organism>
<evidence type="ECO:0000313" key="2">
    <source>
        <dbReference type="Proteomes" id="UP001553161"/>
    </source>
</evidence>
<gene>
    <name evidence="1" type="ORF">AB0T83_12625</name>
</gene>
<accession>A0ABV3L9A1</accession>
<dbReference type="Proteomes" id="UP001553161">
    <property type="component" value="Unassembled WGS sequence"/>
</dbReference>
<name>A0ABV3L9A1_9RHOB</name>
<comment type="caution">
    <text evidence="1">The sequence shown here is derived from an EMBL/GenBank/DDBJ whole genome shotgun (WGS) entry which is preliminary data.</text>
</comment>
<evidence type="ECO:0000313" key="1">
    <source>
        <dbReference type="EMBL" id="MEV8467625.1"/>
    </source>
</evidence>
<proteinExistence type="predicted"/>